<keyword evidence="2" id="KW-1185">Reference proteome</keyword>
<proteinExistence type="predicted"/>
<reference evidence="2" key="1">
    <citation type="journal article" date="2019" name="Int. J. Syst. Evol. Microbiol.">
        <title>The Global Catalogue of Microorganisms (GCM) 10K type strain sequencing project: providing services to taxonomists for standard genome sequencing and annotation.</title>
        <authorList>
            <consortium name="The Broad Institute Genomics Platform"/>
            <consortium name="The Broad Institute Genome Sequencing Center for Infectious Disease"/>
            <person name="Wu L."/>
            <person name="Ma J."/>
        </authorList>
    </citation>
    <scope>NUCLEOTIDE SEQUENCE [LARGE SCALE GENOMIC DNA]</scope>
    <source>
        <strain evidence="2">JCM 17939</strain>
    </source>
</reference>
<comment type="caution">
    <text evidence="1">The sequence shown here is derived from an EMBL/GenBank/DDBJ whole genome shotgun (WGS) entry which is preliminary data.</text>
</comment>
<accession>A0ABP8UER0</accession>
<dbReference type="Proteomes" id="UP001501442">
    <property type="component" value="Unassembled WGS sequence"/>
</dbReference>
<sequence>MPRSAGLKIVFSDLAPVHPVPGGVKEGTRMSRSIKRIGIAAVLATAGLAALAPTASADTGQDTRSVTHQVKGLPKGKYIAYATCKAKGRWFKGYVKTTAKPTKSKPVVPIVEWGYAIQQTKGNHANTRVMDIEAVKQATGTWRYSGGAGYTGWNAKEDNHWHKAPWIQYAYLGVGNLGALANVFWVDFDKGTGGHCEAWVTHLSLKPIK</sequence>
<dbReference type="EMBL" id="BAABHK010000006">
    <property type="protein sequence ID" value="GAA4628398.1"/>
    <property type="molecule type" value="Genomic_DNA"/>
</dbReference>
<protein>
    <submittedName>
        <fullName evidence="1">Uncharacterized protein</fullName>
    </submittedName>
</protein>
<gene>
    <name evidence="1" type="ORF">GCM10023196_044580</name>
</gene>
<evidence type="ECO:0000313" key="1">
    <source>
        <dbReference type="EMBL" id="GAA4628398.1"/>
    </source>
</evidence>
<evidence type="ECO:0000313" key="2">
    <source>
        <dbReference type="Proteomes" id="UP001501442"/>
    </source>
</evidence>
<name>A0ABP8UER0_9ACTN</name>
<organism evidence="1 2">
    <name type="scientific">Actinoallomurus vinaceus</name>
    <dbReference type="NCBI Taxonomy" id="1080074"/>
    <lineage>
        <taxon>Bacteria</taxon>
        <taxon>Bacillati</taxon>
        <taxon>Actinomycetota</taxon>
        <taxon>Actinomycetes</taxon>
        <taxon>Streptosporangiales</taxon>
        <taxon>Thermomonosporaceae</taxon>
        <taxon>Actinoallomurus</taxon>
    </lineage>
</organism>